<dbReference type="CDD" id="cd07043">
    <property type="entry name" value="STAS_anti-anti-sigma_factors"/>
    <property type="match status" value="1"/>
</dbReference>
<name>A0A9P3Q6R9_9MYCO</name>
<dbReference type="InterPro" id="IPR036513">
    <property type="entry name" value="STAS_dom_sf"/>
</dbReference>
<reference evidence="3" key="1">
    <citation type="submission" date="2022-08" db="EMBL/GenBank/DDBJ databases">
        <title>Mycobacterium kiyosense sp. nov., scotochromogenic slow-glowing species isolated from respiratory specimens.</title>
        <authorList>
            <person name="Fukano H."/>
            <person name="Kazumi Y."/>
            <person name="Sakagami N."/>
            <person name="Ato M."/>
            <person name="Mitarai S."/>
            <person name="Hoshino Y."/>
        </authorList>
    </citation>
    <scope>NUCLEOTIDE SEQUENCE</scope>
    <source>
        <strain evidence="3">1413</strain>
        <strain evidence="2">SRL2020-028</strain>
    </source>
</reference>
<evidence type="ECO:0000313" key="3">
    <source>
        <dbReference type="EMBL" id="GLD30310.1"/>
    </source>
</evidence>
<feature type="domain" description="STAS" evidence="1">
    <location>
        <begin position="11"/>
        <end position="61"/>
    </location>
</feature>
<proteinExistence type="predicted"/>
<evidence type="ECO:0000313" key="4">
    <source>
        <dbReference type="Proteomes" id="UP001064782"/>
    </source>
</evidence>
<dbReference type="Proteomes" id="UP001064782">
    <property type="component" value="Unassembled WGS sequence"/>
</dbReference>
<protein>
    <recommendedName>
        <fullName evidence="1">STAS domain-containing protein</fullName>
    </recommendedName>
</protein>
<dbReference type="AlphaFoldDB" id="A0A9P3Q6R9"/>
<dbReference type="Gene3D" id="3.30.750.24">
    <property type="entry name" value="STAS domain"/>
    <property type="match status" value="1"/>
</dbReference>
<dbReference type="Proteomes" id="UP001165663">
    <property type="component" value="Unassembled WGS sequence"/>
</dbReference>
<keyword evidence="4" id="KW-1185">Reference proteome</keyword>
<evidence type="ECO:0000313" key="2">
    <source>
        <dbReference type="EMBL" id="GLB82059.1"/>
    </source>
</evidence>
<accession>A0A9P3Q6R9</accession>
<gene>
    <name evidence="3" type="ORF">Mkiyose1413_21930</name>
    <name evidence="2" type="ORF">SRL2020028_13150</name>
</gene>
<dbReference type="PROSITE" id="PS50801">
    <property type="entry name" value="STAS"/>
    <property type="match status" value="1"/>
</dbReference>
<dbReference type="EMBL" id="BRXE01000008">
    <property type="protein sequence ID" value="GLB82059.1"/>
    <property type="molecule type" value="Genomic_DNA"/>
</dbReference>
<dbReference type="SUPFAM" id="SSF52091">
    <property type="entry name" value="SpoIIaa-like"/>
    <property type="match status" value="1"/>
</dbReference>
<organism evidence="3 4">
    <name type="scientific">Mycobacterium kiyosense</name>
    <dbReference type="NCBI Taxonomy" id="2871094"/>
    <lineage>
        <taxon>Bacteria</taxon>
        <taxon>Bacillati</taxon>
        <taxon>Actinomycetota</taxon>
        <taxon>Actinomycetes</taxon>
        <taxon>Mycobacteriales</taxon>
        <taxon>Mycobacteriaceae</taxon>
        <taxon>Mycobacterium</taxon>
    </lineage>
</organism>
<dbReference type="RefSeq" id="WP_264890849.1">
    <property type="nucleotide sequence ID" value="NZ_BRXE01000008.1"/>
</dbReference>
<comment type="caution">
    <text evidence="3">The sequence shown here is derived from an EMBL/GenBank/DDBJ whole genome shotgun (WGS) entry which is preliminary data.</text>
</comment>
<sequence length="102" mass="10967">MCHYSRNLATVLRVDGEIDASNAELVGAAVRHAGNAKRPLILDLSHLRFIGMEGFQELLSLSTACSMVSGIAMRPLLRVVSDHCLPLVRSVPEALQLLGDAS</sequence>
<dbReference type="Pfam" id="PF01740">
    <property type="entry name" value="STAS"/>
    <property type="match status" value="1"/>
</dbReference>
<dbReference type="InterPro" id="IPR002645">
    <property type="entry name" value="STAS_dom"/>
</dbReference>
<dbReference type="EMBL" id="BRZI01000012">
    <property type="protein sequence ID" value="GLD30310.1"/>
    <property type="molecule type" value="Genomic_DNA"/>
</dbReference>
<evidence type="ECO:0000259" key="1">
    <source>
        <dbReference type="PROSITE" id="PS50801"/>
    </source>
</evidence>